<dbReference type="InterPro" id="IPR005467">
    <property type="entry name" value="His_kinase_dom"/>
</dbReference>
<organism evidence="14">
    <name type="scientific">hydrothermal vent metagenome</name>
    <dbReference type="NCBI Taxonomy" id="652676"/>
    <lineage>
        <taxon>unclassified sequences</taxon>
        <taxon>metagenomes</taxon>
        <taxon>ecological metagenomes</taxon>
    </lineage>
</organism>
<keyword evidence="5" id="KW-0547">Nucleotide-binding</keyword>
<keyword evidence="2" id="KW-1003">Cell membrane</keyword>
<gene>
    <name evidence="14" type="ORF">MNBD_GAMMA22-126</name>
</gene>
<dbReference type="InterPro" id="IPR036890">
    <property type="entry name" value="HATPase_C_sf"/>
</dbReference>
<evidence type="ECO:0000256" key="10">
    <source>
        <dbReference type="SAM" id="Phobius"/>
    </source>
</evidence>
<keyword evidence="9 10" id="KW-0472">Membrane</keyword>
<keyword evidence="4 10" id="KW-0812">Transmembrane</keyword>
<evidence type="ECO:0000259" key="11">
    <source>
        <dbReference type="PROSITE" id="PS50109"/>
    </source>
</evidence>
<dbReference type="Pfam" id="PF01627">
    <property type="entry name" value="Hpt"/>
    <property type="match status" value="1"/>
</dbReference>
<protein>
    <submittedName>
        <fullName evidence="14">BarA sensory histidine kinase (= VarS = GacS)</fullName>
    </submittedName>
</protein>
<evidence type="ECO:0000256" key="7">
    <source>
        <dbReference type="ARBA" id="ARBA00022989"/>
    </source>
</evidence>
<dbReference type="CDD" id="cd16922">
    <property type="entry name" value="HATPase_EvgS-ArcB-TorS-like"/>
    <property type="match status" value="1"/>
</dbReference>
<dbReference type="InterPro" id="IPR003661">
    <property type="entry name" value="HisK_dim/P_dom"/>
</dbReference>
<dbReference type="GO" id="GO:0005524">
    <property type="term" value="F:ATP binding"/>
    <property type="evidence" value="ECO:0007669"/>
    <property type="project" value="UniProtKB-KW"/>
</dbReference>
<evidence type="ECO:0000256" key="9">
    <source>
        <dbReference type="ARBA" id="ARBA00023136"/>
    </source>
</evidence>
<dbReference type="SMART" id="SM00448">
    <property type="entry name" value="REC"/>
    <property type="match status" value="1"/>
</dbReference>
<dbReference type="Pfam" id="PF00512">
    <property type="entry name" value="HisKA"/>
    <property type="match status" value="1"/>
</dbReference>
<dbReference type="Pfam" id="PF00072">
    <property type="entry name" value="Response_reg"/>
    <property type="match status" value="1"/>
</dbReference>
<dbReference type="Gene3D" id="3.40.50.2300">
    <property type="match status" value="1"/>
</dbReference>
<evidence type="ECO:0000256" key="5">
    <source>
        <dbReference type="ARBA" id="ARBA00022741"/>
    </source>
</evidence>
<proteinExistence type="predicted"/>
<evidence type="ECO:0000256" key="6">
    <source>
        <dbReference type="ARBA" id="ARBA00022840"/>
    </source>
</evidence>
<dbReference type="InterPro" id="IPR003594">
    <property type="entry name" value="HATPase_dom"/>
</dbReference>
<feature type="domain" description="HPt" evidence="13">
    <location>
        <begin position="639"/>
        <end position="732"/>
    </location>
</feature>
<dbReference type="SMART" id="SM00387">
    <property type="entry name" value="HATPase_c"/>
    <property type="match status" value="1"/>
</dbReference>
<evidence type="ECO:0000259" key="12">
    <source>
        <dbReference type="PROSITE" id="PS50110"/>
    </source>
</evidence>
<evidence type="ECO:0000256" key="3">
    <source>
        <dbReference type="ARBA" id="ARBA00022553"/>
    </source>
</evidence>
<feature type="transmembrane region" description="Helical" evidence="10">
    <location>
        <begin position="189"/>
        <end position="210"/>
    </location>
</feature>
<evidence type="ECO:0000313" key="14">
    <source>
        <dbReference type="EMBL" id="VAX00356.1"/>
    </source>
</evidence>
<keyword evidence="14" id="KW-0808">Transferase</keyword>
<dbReference type="InterPro" id="IPR008207">
    <property type="entry name" value="Sig_transdc_His_kin_Hpt_dom"/>
</dbReference>
<accession>A0A3B1A3M0</accession>
<dbReference type="SUPFAM" id="SSF47226">
    <property type="entry name" value="Histidine-containing phosphotransfer domain, HPT domain"/>
    <property type="match status" value="1"/>
</dbReference>
<dbReference type="Pfam" id="PF02518">
    <property type="entry name" value="HATPase_c"/>
    <property type="match status" value="1"/>
</dbReference>
<dbReference type="PANTHER" id="PTHR45339:SF1">
    <property type="entry name" value="HYBRID SIGNAL TRANSDUCTION HISTIDINE KINASE J"/>
    <property type="match status" value="1"/>
</dbReference>
<evidence type="ECO:0000256" key="8">
    <source>
        <dbReference type="ARBA" id="ARBA00023012"/>
    </source>
</evidence>
<name>A0A3B1A3M0_9ZZZZ</name>
<evidence type="ECO:0000256" key="2">
    <source>
        <dbReference type="ARBA" id="ARBA00022475"/>
    </source>
</evidence>
<dbReference type="PROSITE" id="PS50110">
    <property type="entry name" value="RESPONSE_REGULATORY"/>
    <property type="match status" value="1"/>
</dbReference>
<keyword evidence="3" id="KW-0597">Phosphoprotein</keyword>
<dbReference type="PRINTS" id="PR00344">
    <property type="entry name" value="BCTRLSENSOR"/>
</dbReference>
<keyword evidence="14" id="KW-0418">Kinase</keyword>
<dbReference type="InterPro" id="IPR001789">
    <property type="entry name" value="Sig_transdc_resp-reg_receiver"/>
</dbReference>
<dbReference type="SMART" id="SM00388">
    <property type="entry name" value="HisKA"/>
    <property type="match status" value="1"/>
</dbReference>
<dbReference type="FunFam" id="3.30.565.10:FF:000010">
    <property type="entry name" value="Sensor histidine kinase RcsC"/>
    <property type="match status" value="1"/>
</dbReference>
<dbReference type="PROSITE" id="PS50109">
    <property type="entry name" value="HIS_KIN"/>
    <property type="match status" value="1"/>
</dbReference>
<dbReference type="Gene3D" id="1.10.287.130">
    <property type="match status" value="1"/>
</dbReference>
<dbReference type="PANTHER" id="PTHR45339">
    <property type="entry name" value="HYBRID SIGNAL TRANSDUCTION HISTIDINE KINASE J"/>
    <property type="match status" value="1"/>
</dbReference>
<reference evidence="14" key="1">
    <citation type="submission" date="2018-06" db="EMBL/GenBank/DDBJ databases">
        <authorList>
            <person name="Zhirakovskaya E."/>
        </authorList>
    </citation>
    <scope>NUCLEOTIDE SEQUENCE</scope>
</reference>
<dbReference type="EMBL" id="UOFS01000043">
    <property type="protein sequence ID" value="VAX00356.1"/>
    <property type="molecule type" value="Genomic_DNA"/>
</dbReference>
<dbReference type="CDD" id="cd00088">
    <property type="entry name" value="HPT"/>
    <property type="match status" value="1"/>
</dbReference>
<dbReference type="InterPro" id="IPR036097">
    <property type="entry name" value="HisK_dim/P_sf"/>
</dbReference>
<dbReference type="SUPFAM" id="SSF55874">
    <property type="entry name" value="ATPase domain of HSP90 chaperone/DNA topoisomerase II/histidine kinase"/>
    <property type="match status" value="1"/>
</dbReference>
<evidence type="ECO:0000259" key="13">
    <source>
        <dbReference type="PROSITE" id="PS50894"/>
    </source>
</evidence>
<feature type="domain" description="Response regulatory" evidence="12">
    <location>
        <begin position="491"/>
        <end position="605"/>
    </location>
</feature>
<dbReference type="InterPro" id="IPR004358">
    <property type="entry name" value="Sig_transdc_His_kin-like_C"/>
</dbReference>
<dbReference type="GO" id="GO:0000155">
    <property type="term" value="F:phosphorelay sensor kinase activity"/>
    <property type="evidence" value="ECO:0007669"/>
    <property type="project" value="InterPro"/>
</dbReference>
<dbReference type="GO" id="GO:0005886">
    <property type="term" value="C:plasma membrane"/>
    <property type="evidence" value="ECO:0007669"/>
    <property type="project" value="UniProtKB-SubCell"/>
</dbReference>
<feature type="transmembrane region" description="Helical" evidence="10">
    <location>
        <begin position="12"/>
        <end position="32"/>
    </location>
</feature>
<sequence>MRNLRFNAKFIIWSGFGVVIALMLLLSAVMIYKLNQQTDEFENVIKVNNTKVSLAHIMRDSIRLRSLSLNKMALSDDMFVKNDEKLKFDIYANRFIRAFDKFRIFELNKAELKLTSLVQKKTDLGYPISQKASLMILADISIDKTKPIILDAIAAQEQNLIVLDELIALQKSYAVESFKTAEVNMSNMLTLLLVVVSIACLFSVVVSQAVSKIVSRNNIELAKATETKSIFLANMSHEIRTPLTAIIGFAKSQMVPNLPDAHNKRSTKIILRNSEHLLTVINDILDFSKIEANRLDIELTEFSLFKLLDDVYFSLIGLIKEKPLKLNINYNYPLPNLIRSDKVRLRQVLMNLGGNAIKFTDEGFVNLNVRYDRIKNDVYFDINDTGIGMTGEQQEKVFNTFNQADISITRKYGGTGLGLTISHELVTKLGGNLSVMSKIDIGSTFSFKIENRILDEKKAVKLINQLASDTETQDELLSEHSLRNLHSVKGSILLVEDSLDNQELISFYLEELGATVTVVNNGKKAVDLTKSSDFDLVLMDMQMPVMGGIEAVRLIRERGDDCPIVMLTANAAKEFKEQSLSIGCNDFLIKPLDEEQLNIVVEKYLSVIEQDEFLSQEVAVKPVLNEKSDIIVSSLVKKNASKYDKFISKFINYLPTYVDEISKYIKQRNDNELKVVAHKLKGVGGNMGFEIITEISANFEIAIRQGNRDEIARLFKELKTAANKIYRGNESQKNSHVG</sequence>
<dbReference type="CDD" id="cd17546">
    <property type="entry name" value="REC_hyHK_CKI1_RcsC-like"/>
    <property type="match status" value="1"/>
</dbReference>
<keyword evidence="7 10" id="KW-1133">Transmembrane helix</keyword>
<keyword evidence="6" id="KW-0067">ATP-binding</keyword>
<dbReference type="SUPFAM" id="SSF47384">
    <property type="entry name" value="Homodimeric domain of signal transducing histidine kinase"/>
    <property type="match status" value="1"/>
</dbReference>
<dbReference type="Gene3D" id="1.20.120.160">
    <property type="entry name" value="HPT domain"/>
    <property type="match status" value="1"/>
</dbReference>
<dbReference type="InterPro" id="IPR036641">
    <property type="entry name" value="HPT_dom_sf"/>
</dbReference>
<comment type="subcellular location">
    <subcellularLocation>
        <location evidence="1">Cell membrane</location>
        <topology evidence="1">Multi-pass membrane protein</topology>
    </subcellularLocation>
</comment>
<feature type="domain" description="Histidine kinase" evidence="11">
    <location>
        <begin position="234"/>
        <end position="453"/>
    </location>
</feature>
<dbReference type="AlphaFoldDB" id="A0A3B1A3M0"/>
<dbReference type="InterPro" id="IPR011006">
    <property type="entry name" value="CheY-like_superfamily"/>
</dbReference>
<evidence type="ECO:0000256" key="4">
    <source>
        <dbReference type="ARBA" id="ARBA00022692"/>
    </source>
</evidence>
<evidence type="ECO:0000256" key="1">
    <source>
        <dbReference type="ARBA" id="ARBA00004651"/>
    </source>
</evidence>
<dbReference type="PROSITE" id="PS50894">
    <property type="entry name" value="HPT"/>
    <property type="match status" value="1"/>
</dbReference>
<dbReference type="Gene3D" id="3.30.565.10">
    <property type="entry name" value="Histidine kinase-like ATPase, C-terminal domain"/>
    <property type="match status" value="1"/>
</dbReference>
<keyword evidence="8" id="KW-0902">Two-component regulatory system</keyword>
<dbReference type="SUPFAM" id="SSF52172">
    <property type="entry name" value="CheY-like"/>
    <property type="match status" value="1"/>
</dbReference>
<dbReference type="CDD" id="cd00082">
    <property type="entry name" value="HisKA"/>
    <property type="match status" value="1"/>
</dbReference>